<protein>
    <submittedName>
        <fullName evidence="1">Trichohyalin-like</fullName>
    </submittedName>
</protein>
<name>A0A5N5HN75_9ROSA</name>
<gene>
    <name evidence="1" type="ORF">D8674_032456</name>
</gene>
<keyword evidence="2" id="KW-1185">Reference proteome</keyword>
<reference evidence="1 2" key="1">
    <citation type="submission" date="2019-09" db="EMBL/GenBank/DDBJ databases">
        <authorList>
            <person name="Ou C."/>
        </authorList>
    </citation>
    <scope>NUCLEOTIDE SEQUENCE [LARGE SCALE GENOMIC DNA]</scope>
    <source>
        <strain evidence="1">S2</strain>
        <tissue evidence="1">Leaf</tissue>
    </source>
</reference>
<dbReference type="EMBL" id="SMOL01000148">
    <property type="protein sequence ID" value="KAB2627661.1"/>
    <property type="molecule type" value="Genomic_DNA"/>
</dbReference>
<reference evidence="2" key="2">
    <citation type="submission" date="2019-10" db="EMBL/GenBank/DDBJ databases">
        <title>A de novo genome assembly of a pear dwarfing rootstock.</title>
        <authorList>
            <person name="Wang F."/>
            <person name="Wang J."/>
            <person name="Li S."/>
            <person name="Zhang Y."/>
            <person name="Fang M."/>
            <person name="Ma L."/>
            <person name="Zhao Y."/>
            <person name="Jiang S."/>
        </authorList>
    </citation>
    <scope>NUCLEOTIDE SEQUENCE [LARGE SCALE GENOMIC DNA]</scope>
</reference>
<dbReference type="AlphaFoldDB" id="A0A5N5HN75"/>
<dbReference type="Proteomes" id="UP000327157">
    <property type="component" value="Chromosome 8"/>
</dbReference>
<sequence length="66" mass="7485">MSLQKIELRRTRRVISGSPGKLVAYQKESIGAAGHGSEWNIFECKFTEVGWEDEQELSNTEVAKQM</sequence>
<proteinExistence type="predicted"/>
<comment type="caution">
    <text evidence="1">The sequence shown here is derived from an EMBL/GenBank/DDBJ whole genome shotgun (WGS) entry which is preliminary data.</text>
</comment>
<organism evidence="1 2">
    <name type="scientific">Pyrus ussuriensis x Pyrus communis</name>
    <dbReference type="NCBI Taxonomy" id="2448454"/>
    <lineage>
        <taxon>Eukaryota</taxon>
        <taxon>Viridiplantae</taxon>
        <taxon>Streptophyta</taxon>
        <taxon>Embryophyta</taxon>
        <taxon>Tracheophyta</taxon>
        <taxon>Spermatophyta</taxon>
        <taxon>Magnoliopsida</taxon>
        <taxon>eudicotyledons</taxon>
        <taxon>Gunneridae</taxon>
        <taxon>Pentapetalae</taxon>
        <taxon>rosids</taxon>
        <taxon>fabids</taxon>
        <taxon>Rosales</taxon>
        <taxon>Rosaceae</taxon>
        <taxon>Amygdaloideae</taxon>
        <taxon>Maleae</taxon>
        <taxon>Pyrus</taxon>
    </lineage>
</organism>
<evidence type="ECO:0000313" key="2">
    <source>
        <dbReference type="Proteomes" id="UP000327157"/>
    </source>
</evidence>
<evidence type="ECO:0000313" key="1">
    <source>
        <dbReference type="EMBL" id="KAB2627661.1"/>
    </source>
</evidence>
<accession>A0A5N5HN75</accession>
<reference evidence="1 2" key="3">
    <citation type="submission" date="2019-11" db="EMBL/GenBank/DDBJ databases">
        <title>A de novo genome assembly of a pear dwarfing rootstock.</title>
        <authorList>
            <person name="Wang F."/>
            <person name="Wang J."/>
            <person name="Li S."/>
            <person name="Zhang Y."/>
            <person name="Fang M."/>
            <person name="Ma L."/>
            <person name="Zhao Y."/>
            <person name="Jiang S."/>
        </authorList>
    </citation>
    <scope>NUCLEOTIDE SEQUENCE [LARGE SCALE GENOMIC DNA]</scope>
    <source>
        <strain evidence="1">S2</strain>
        <tissue evidence="1">Leaf</tissue>
    </source>
</reference>